<reference evidence="1" key="1">
    <citation type="journal article" date="2020" name="Stud. Mycol.">
        <title>101 Dothideomycetes genomes: a test case for predicting lifestyles and emergence of pathogens.</title>
        <authorList>
            <person name="Haridas S."/>
            <person name="Albert R."/>
            <person name="Binder M."/>
            <person name="Bloem J."/>
            <person name="Labutti K."/>
            <person name="Salamov A."/>
            <person name="Andreopoulos B."/>
            <person name="Baker S."/>
            <person name="Barry K."/>
            <person name="Bills G."/>
            <person name="Bluhm B."/>
            <person name="Cannon C."/>
            <person name="Castanera R."/>
            <person name="Culley D."/>
            <person name="Daum C."/>
            <person name="Ezra D."/>
            <person name="Gonzalez J."/>
            <person name="Henrissat B."/>
            <person name="Kuo A."/>
            <person name="Liang C."/>
            <person name="Lipzen A."/>
            <person name="Lutzoni F."/>
            <person name="Magnuson J."/>
            <person name="Mondo S."/>
            <person name="Nolan M."/>
            <person name="Ohm R."/>
            <person name="Pangilinan J."/>
            <person name="Park H.-J."/>
            <person name="Ramirez L."/>
            <person name="Alfaro M."/>
            <person name="Sun H."/>
            <person name="Tritt A."/>
            <person name="Yoshinaga Y."/>
            <person name="Zwiers L.-H."/>
            <person name="Turgeon B."/>
            <person name="Goodwin S."/>
            <person name="Spatafora J."/>
            <person name="Crous P."/>
            <person name="Grigoriev I."/>
        </authorList>
    </citation>
    <scope>NUCLEOTIDE SEQUENCE</scope>
    <source>
        <strain evidence="1">SCOH1-5</strain>
    </source>
</reference>
<keyword evidence="2" id="KW-1185">Reference proteome</keyword>
<organism evidence="1 2">
    <name type="scientific">Cercospora zeae-maydis SCOH1-5</name>
    <dbReference type="NCBI Taxonomy" id="717836"/>
    <lineage>
        <taxon>Eukaryota</taxon>
        <taxon>Fungi</taxon>
        <taxon>Dikarya</taxon>
        <taxon>Ascomycota</taxon>
        <taxon>Pezizomycotina</taxon>
        <taxon>Dothideomycetes</taxon>
        <taxon>Dothideomycetidae</taxon>
        <taxon>Mycosphaerellales</taxon>
        <taxon>Mycosphaerellaceae</taxon>
        <taxon>Cercospora</taxon>
    </lineage>
</organism>
<name>A0A6A6F6F8_9PEZI</name>
<accession>A0A6A6F6F8</accession>
<dbReference type="EMBL" id="ML992696">
    <property type="protein sequence ID" value="KAF2208181.1"/>
    <property type="molecule type" value="Genomic_DNA"/>
</dbReference>
<proteinExistence type="predicted"/>
<protein>
    <submittedName>
        <fullName evidence="1">Uncharacterized protein</fullName>
    </submittedName>
</protein>
<evidence type="ECO:0000313" key="2">
    <source>
        <dbReference type="Proteomes" id="UP000799539"/>
    </source>
</evidence>
<sequence length="80" mass="9183">MRSSACEEVSAFHKSSSLTNRLRRRQAILLHSAGQWSTRLLTQSTRKWHCCSRGWVPSSVKCVKASSNLFWYDPATKIEQ</sequence>
<dbReference type="Proteomes" id="UP000799539">
    <property type="component" value="Unassembled WGS sequence"/>
</dbReference>
<evidence type="ECO:0000313" key="1">
    <source>
        <dbReference type="EMBL" id="KAF2208181.1"/>
    </source>
</evidence>
<dbReference type="AlphaFoldDB" id="A0A6A6F6F8"/>
<gene>
    <name evidence="1" type="ORF">CERZMDRAFT_91619</name>
</gene>